<sequence length="363" mass="39661">MSTENSIQQPPAYPSDWKGGVDEYLQEHKIIATEVTPLEGGTSCYLWRLDGLKDAECSSQRTALGEPAVLKCADSMAKGGHVTVDPNRLQTEVKALRSTAVAEACRQEPSVQVASILRETHNGIIMSWAGNTDLRTLYKTDSSMDMSSIGERLGKWLACLHLAGMSSGPGELDSGHETLNKLFSGPGGMEEQAIRSALCAEDEIERVLKLSRTPSPVQTVTPWDFRPSNIVLSVPSKEGAFPVLTVVDWELCHYGDPTNDLRMWVAEVIIMEVQHGNRGLLSSFLTAYKILAGDSIIDNSFIRKVAVAVGVFLLYFIGQGAELWGFTEKDSQEWAGKAIEYLKAGADDNLAWLSQSALKPLLD</sequence>
<dbReference type="Proteomes" id="UP000076552">
    <property type="component" value="Unassembled WGS sequence"/>
</dbReference>
<proteinExistence type="predicted"/>
<dbReference type="Gene3D" id="3.90.1200.10">
    <property type="match status" value="1"/>
</dbReference>
<dbReference type="SUPFAM" id="SSF56112">
    <property type="entry name" value="Protein kinase-like (PK-like)"/>
    <property type="match status" value="1"/>
</dbReference>
<dbReference type="InterPro" id="IPR002575">
    <property type="entry name" value="Aminoglycoside_PTrfase"/>
</dbReference>
<feature type="domain" description="Aminoglycoside phosphotransferase" evidence="1">
    <location>
        <begin position="95"/>
        <end position="263"/>
    </location>
</feature>
<gene>
    <name evidence="2" type="ORF">CT0861_02288</name>
</gene>
<keyword evidence="3" id="KW-1185">Reference proteome</keyword>
<dbReference type="Pfam" id="PF01636">
    <property type="entry name" value="APH"/>
    <property type="match status" value="1"/>
</dbReference>
<evidence type="ECO:0000259" key="1">
    <source>
        <dbReference type="Pfam" id="PF01636"/>
    </source>
</evidence>
<dbReference type="AlphaFoldDB" id="A0A166TDH8"/>
<dbReference type="InterPro" id="IPR011009">
    <property type="entry name" value="Kinase-like_dom_sf"/>
</dbReference>
<dbReference type="STRING" id="708197.A0A166TDH8"/>
<evidence type="ECO:0000313" key="2">
    <source>
        <dbReference type="EMBL" id="KZL71929.1"/>
    </source>
</evidence>
<protein>
    <recommendedName>
        <fullName evidence="1">Aminoglycoside phosphotransferase domain-containing protein</fullName>
    </recommendedName>
</protein>
<dbReference type="EMBL" id="LFIV01000065">
    <property type="protein sequence ID" value="KZL71929.1"/>
    <property type="molecule type" value="Genomic_DNA"/>
</dbReference>
<accession>A0A166TDH8</accession>
<comment type="caution">
    <text evidence="2">The sequence shown here is derived from an EMBL/GenBank/DDBJ whole genome shotgun (WGS) entry which is preliminary data.</text>
</comment>
<reference evidence="2 3" key="1">
    <citation type="submission" date="2015-06" db="EMBL/GenBank/DDBJ databases">
        <title>Survival trade-offs in plant roots during colonization by closely related pathogenic and mutualistic fungi.</title>
        <authorList>
            <person name="Hacquard S."/>
            <person name="Kracher B."/>
            <person name="Hiruma K."/>
            <person name="Weinman A."/>
            <person name="Muench P."/>
            <person name="Garrido Oter R."/>
            <person name="Ver Loren van Themaat E."/>
            <person name="Dallerey J.-F."/>
            <person name="Damm U."/>
            <person name="Henrissat B."/>
            <person name="Lespinet O."/>
            <person name="Thon M."/>
            <person name="Kemen E."/>
            <person name="McHardy A.C."/>
            <person name="Schulze-Lefert P."/>
            <person name="O'Connell R.J."/>
        </authorList>
    </citation>
    <scope>NUCLEOTIDE SEQUENCE [LARGE SCALE GENOMIC DNA]</scope>
    <source>
        <strain evidence="2 3">0861</strain>
    </source>
</reference>
<organism evidence="2 3">
    <name type="scientific">Colletotrichum tofieldiae</name>
    <dbReference type="NCBI Taxonomy" id="708197"/>
    <lineage>
        <taxon>Eukaryota</taxon>
        <taxon>Fungi</taxon>
        <taxon>Dikarya</taxon>
        <taxon>Ascomycota</taxon>
        <taxon>Pezizomycotina</taxon>
        <taxon>Sordariomycetes</taxon>
        <taxon>Hypocreomycetidae</taxon>
        <taxon>Glomerellales</taxon>
        <taxon>Glomerellaceae</taxon>
        <taxon>Colletotrichum</taxon>
        <taxon>Colletotrichum spaethianum species complex</taxon>
    </lineage>
</organism>
<name>A0A166TDH8_9PEZI</name>
<evidence type="ECO:0000313" key="3">
    <source>
        <dbReference type="Proteomes" id="UP000076552"/>
    </source>
</evidence>